<keyword evidence="3" id="KW-1185">Reference proteome</keyword>
<accession>A0A6L3SZX5</accession>
<name>A0A6L3SZX5_9HYPH</name>
<dbReference type="PROSITE" id="PS51257">
    <property type="entry name" value="PROKAR_LIPOPROTEIN"/>
    <property type="match status" value="1"/>
</dbReference>
<comment type="caution">
    <text evidence="2">The sequence shown here is derived from an EMBL/GenBank/DDBJ whole genome shotgun (WGS) entry which is preliminary data.</text>
</comment>
<proteinExistence type="predicted"/>
<evidence type="ECO:0000313" key="3">
    <source>
        <dbReference type="Proteomes" id="UP000474159"/>
    </source>
</evidence>
<gene>
    <name evidence="2" type="ORF">F6X53_08295</name>
</gene>
<sequence length="214" mass="23950">MAAKNRANSFLRGAVLLSTAALAACTSTIAYEDVRPGLFSGHVVVEWVQQDYFVYRKQRSRPFSFTPSFMRTAIVPEDMYTDGGSVPQVFWNIPGLSPWALGPAYIIHDWLFAVHRCNRPAPPEVRQITFEQSALILAEIAKGLAAEGLLRDNLVPQVVWAIQTRYARDLWDRPGTPEECREPAPLPLAQARARRSALPGGRTVLDFTFPPRSR</sequence>
<dbReference type="AlphaFoldDB" id="A0A6L3SZX5"/>
<protein>
    <submittedName>
        <fullName evidence="2">DUF1353 domain-containing protein</fullName>
    </submittedName>
</protein>
<dbReference type="RefSeq" id="WP_150999412.1">
    <property type="nucleotide sequence ID" value="NZ_BPQY01000355.1"/>
</dbReference>
<dbReference type="InterPro" id="IPR010767">
    <property type="entry name" value="Phage_CGC-2007_Cje0229"/>
</dbReference>
<feature type="chain" id="PRO_5027035374" evidence="1">
    <location>
        <begin position="24"/>
        <end position="214"/>
    </location>
</feature>
<feature type="signal peptide" evidence="1">
    <location>
        <begin position="1"/>
        <end position="23"/>
    </location>
</feature>
<evidence type="ECO:0000256" key="1">
    <source>
        <dbReference type="SAM" id="SignalP"/>
    </source>
</evidence>
<dbReference type="Proteomes" id="UP000474159">
    <property type="component" value="Unassembled WGS sequence"/>
</dbReference>
<organism evidence="2 3">
    <name type="scientific">Methylobacterium soli</name>
    <dbReference type="NCBI Taxonomy" id="553447"/>
    <lineage>
        <taxon>Bacteria</taxon>
        <taxon>Pseudomonadati</taxon>
        <taxon>Pseudomonadota</taxon>
        <taxon>Alphaproteobacteria</taxon>
        <taxon>Hyphomicrobiales</taxon>
        <taxon>Methylobacteriaceae</taxon>
        <taxon>Methylobacterium</taxon>
    </lineage>
</organism>
<dbReference type="Pfam" id="PF07087">
    <property type="entry name" value="DUF1353"/>
    <property type="match status" value="1"/>
</dbReference>
<dbReference type="EMBL" id="VZZK01000007">
    <property type="protein sequence ID" value="KAB1079761.1"/>
    <property type="molecule type" value="Genomic_DNA"/>
</dbReference>
<dbReference type="OrthoDB" id="9181317at2"/>
<keyword evidence="1" id="KW-0732">Signal</keyword>
<reference evidence="2 3" key="1">
    <citation type="submission" date="2019-09" db="EMBL/GenBank/DDBJ databases">
        <title>YIM 48816 draft genome.</title>
        <authorList>
            <person name="Jiang L."/>
        </authorList>
    </citation>
    <scope>NUCLEOTIDE SEQUENCE [LARGE SCALE GENOMIC DNA]</scope>
    <source>
        <strain evidence="2 3">YIM 48816</strain>
    </source>
</reference>
<evidence type="ECO:0000313" key="2">
    <source>
        <dbReference type="EMBL" id="KAB1079761.1"/>
    </source>
</evidence>